<dbReference type="PANTHER" id="PTHR23268">
    <property type="entry name" value="T-CELL RECEPTOR BETA CHAIN"/>
    <property type="match status" value="1"/>
</dbReference>
<dbReference type="GO" id="GO:0002376">
    <property type="term" value="P:immune system process"/>
    <property type="evidence" value="ECO:0007669"/>
    <property type="project" value="UniProtKB-KW"/>
</dbReference>
<feature type="domain" description="Ig-like" evidence="4">
    <location>
        <begin position="642"/>
        <end position="738"/>
    </location>
</feature>
<keyword evidence="6" id="KW-1185">Reference proteome</keyword>
<dbReference type="SMART" id="SM00409">
    <property type="entry name" value="IG"/>
    <property type="match status" value="5"/>
</dbReference>
<evidence type="ECO:0000313" key="5">
    <source>
        <dbReference type="EMBL" id="KAK1335065.1"/>
    </source>
</evidence>
<dbReference type="InterPro" id="IPR007110">
    <property type="entry name" value="Ig-like_dom"/>
</dbReference>
<reference evidence="5" key="1">
    <citation type="submission" date="2023-06" db="EMBL/GenBank/DDBJ databases">
        <title>Reference genome for the Northern bat (Eptesicus nilssonii), a most northern bat species.</title>
        <authorList>
            <person name="Laine V.N."/>
            <person name="Pulliainen A.T."/>
            <person name="Lilley T.M."/>
        </authorList>
    </citation>
    <scope>NUCLEOTIDE SEQUENCE</scope>
    <source>
        <strain evidence="5">BLF_Eptnil</strain>
        <tissue evidence="5">Kidney</tissue>
    </source>
</reference>
<feature type="chain" id="PRO_5041410664" description="Ig-like domain-containing protein" evidence="3">
    <location>
        <begin position="43"/>
        <end position="882"/>
    </location>
</feature>
<dbReference type="Pfam" id="PF07686">
    <property type="entry name" value="V-set"/>
    <property type="match status" value="6"/>
</dbReference>
<name>A0AA40HPP9_CNENI</name>
<dbReference type="InterPro" id="IPR003599">
    <property type="entry name" value="Ig_sub"/>
</dbReference>
<accession>A0AA40HPP9</accession>
<dbReference type="Gene3D" id="2.60.40.10">
    <property type="entry name" value="Immunoglobulins"/>
    <property type="match status" value="6"/>
</dbReference>
<evidence type="ECO:0000256" key="3">
    <source>
        <dbReference type="SAM" id="SignalP"/>
    </source>
</evidence>
<dbReference type="EMBL" id="JAULJE010000014">
    <property type="protein sequence ID" value="KAK1335065.1"/>
    <property type="molecule type" value="Genomic_DNA"/>
</dbReference>
<organism evidence="5 6">
    <name type="scientific">Cnephaeus nilssonii</name>
    <name type="common">Northern bat</name>
    <name type="synonym">Eptesicus nilssonii</name>
    <dbReference type="NCBI Taxonomy" id="3371016"/>
    <lineage>
        <taxon>Eukaryota</taxon>
        <taxon>Metazoa</taxon>
        <taxon>Chordata</taxon>
        <taxon>Craniata</taxon>
        <taxon>Vertebrata</taxon>
        <taxon>Euteleostomi</taxon>
        <taxon>Mammalia</taxon>
        <taxon>Eutheria</taxon>
        <taxon>Laurasiatheria</taxon>
        <taxon>Chiroptera</taxon>
        <taxon>Yangochiroptera</taxon>
        <taxon>Vespertilionidae</taxon>
        <taxon>Cnephaeus</taxon>
    </lineage>
</organism>
<evidence type="ECO:0000259" key="4">
    <source>
        <dbReference type="PROSITE" id="PS50835"/>
    </source>
</evidence>
<dbReference type="SMART" id="SM00406">
    <property type="entry name" value="IGv"/>
    <property type="match status" value="6"/>
</dbReference>
<dbReference type="AlphaFoldDB" id="A0AA40HPP9"/>
<evidence type="ECO:0000313" key="6">
    <source>
        <dbReference type="Proteomes" id="UP001177744"/>
    </source>
</evidence>
<keyword evidence="1 3" id="KW-0732">Signal</keyword>
<protein>
    <recommendedName>
        <fullName evidence="4">Ig-like domain-containing protein</fullName>
    </recommendedName>
</protein>
<dbReference type="InterPro" id="IPR050413">
    <property type="entry name" value="TCR_beta_variable"/>
</dbReference>
<evidence type="ECO:0000256" key="1">
    <source>
        <dbReference type="ARBA" id="ARBA00022729"/>
    </source>
</evidence>
<feature type="signal peptide" evidence="3">
    <location>
        <begin position="1"/>
        <end position="42"/>
    </location>
</feature>
<dbReference type="GO" id="GO:0005886">
    <property type="term" value="C:plasma membrane"/>
    <property type="evidence" value="ECO:0007669"/>
    <property type="project" value="TreeGrafter"/>
</dbReference>
<dbReference type="Proteomes" id="UP001177744">
    <property type="component" value="Unassembled WGS sequence"/>
</dbReference>
<dbReference type="PANTHER" id="PTHR23268:SF46">
    <property type="entry name" value="IMMUNOGLOBULIN V-SET DOMAIN-CONTAINING PROTEIN"/>
    <property type="match status" value="1"/>
</dbReference>
<evidence type="ECO:0000256" key="2">
    <source>
        <dbReference type="ARBA" id="ARBA00022859"/>
    </source>
</evidence>
<dbReference type="PROSITE" id="PS50835">
    <property type="entry name" value="IG_LIKE"/>
    <property type="match status" value="2"/>
</dbReference>
<keyword evidence="2" id="KW-0391">Immunity</keyword>
<dbReference type="InterPro" id="IPR036179">
    <property type="entry name" value="Ig-like_dom_sf"/>
</dbReference>
<sequence>MSQGVSGRGKATCPCSFPEPTMRLTLLCCVALCVWGAGSVDTEVTQGPGHLVKGKGQKAKMACVPIKGHSYVYWYRQKLGEELKFLVYLQNENILEKTDMINERCSAQCPKNSQCSLEIQSTEPGDSALYFCASSQSTVLNLESLSGASQTPCPCHGQRAFCYVALCLLGAGPVRAEIYQVPAFRLAGAGRDVTLQCEQSLRYNAMYWYRQDPGEGLRLIYYSTVEKDVQRGDIAEGYNVSREQKGLFPLTVRLAHTNQTAVYLCSGSAPHNMTVMSLQSDHVTRRLLIGHKKASFFCYFNAAMGARLLCCVALCLLRTDSRTSGQSKGQRAKMDCIPPKEHPIVYWYQQTQNKEFKFLIYFQNEEVLDQIELVKKRFSAQCPKNVGCSLEIQAAEPGDSALYFCASSLSTALKCQLLLVHKLIVGPAQEAGEVAGNASTLPLLAMGSMLLCCVVFCLLGTGHIDAGVFQTPRNKIAKTRNSIILECSQNEDHDYMYWYRQDPGLGLRLIYYSYDDKIYKGDVPDGYSVSREEQAKFPLFLKAASPNQTAVYFCSSSYTQRFLATCSPHRKISMWVGYLLRRVQEASKMWDTLHNFLPNCAHGLRFLCYVALYLLQARFAPGSSIKAILDSVDNVCLLLSDPMDADVSQTPRHCVTGTGRTITLECSQTMGHDKVYWYHQDPGMELQLMHYSYDVNSTEKGELPSESTVSRIRKEHFSLRLVSTSPSHTSWYLCASSHTALHGHLQPAHKGQSQSPGFVLKDLGDKKGINSTVLTEMNHISMYWYRQDPGYGLQLIYYSNGAGVFAKGDVPEGYSVSRSELKYFPLTLKSASTNQTSVYFCASSDSTALHSHILSAQNRGEARREGTLPSRFLTPRFHTRLH</sequence>
<dbReference type="InterPro" id="IPR013106">
    <property type="entry name" value="Ig_V-set"/>
</dbReference>
<dbReference type="InterPro" id="IPR013783">
    <property type="entry name" value="Ig-like_fold"/>
</dbReference>
<dbReference type="SUPFAM" id="SSF48726">
    <property type="entry name" value="Immunoglobulin"/>
    <property type="match status" value="6"/>
</dbReference>
<proteinExistence type="predicted"/>
<comment type="caution">
    <text evidence="5">The sequence shown here is derived from an EMBL/GenBank/DDBJ whole genome shotgun (WGS) entry which is preliminary data.</text>
</comment>
<gene>
    <name evidence="5" type="ORF">QTO34_004641</name>
</gene>
<dbReference type="GO" id="GO:0007166">
    <property type="term" value="P:cell surface receptor signaling pathway"/>
    <property type="evidence" value="ECO:0007669"/>
    <property type="project" value="TreeGrafter"/>
</dbReference>
<feature type="domain" description="Ig-like" evidence="4">
    <location>
        <begin position="20"/>
        <end position="146"/>
    </location>
</feature>